<sequence length="85" mass="9830">MRTAFTKQVELENAIKDVIGNAGVPTYMNISYLNFSREIAGLHRHYSGDELNQRLESVMAKWLERKLDKTILGKNKKSRAWTPCF</sequence>
<reference evidence="1" key="1">
    <citation type="journal article" date="2020" name="mSystems">
        <title>Genome- and Community-Level Interaction Insights into Carbon Utilization and Element Cycling Functions of Hydrothermarchaeota in Hydrothermal Sediment.</title>
        <authorList>
            <person name="Zhou Z."/>
            <person name="Liu Y."/>
            <person name="Xu W."/>
            <person name="Pan J."/>
            <person name="Luo Z.H."/>
            <person name="Li M."/>
        </authorList>
    </citation>
    <scope>NUCLEOTIDE SEQUENCE [LARGE SCALE GENOMIC DNA]</scope>
    <source>
        <strain evidence="1">SpSt-876</strain>
    </source>
</reference>
<gene>
    <name evidence="1" type="ORF">ENW73_04110</name>
</gene>
<proteinExistence type="predicted"/>
<dbReference type="Gene3D" id="1.20.58.800">
    <property type="match status" value="1"/>
</dbReference>
<name>A0A7C6EA76_UNCW3</name>
<protein>
    <submittedName>
        <fullName evidence="1">Uncharacterized protein</fullName>
    </submittedName>
</protein>
<dbReference type="EMBL" id="DTLI01000107">
    <property type="protein sequence ID" value="HHS52038.1"/>
    <property type="molecule type" value="Genomic_DNA"/>
</dbReference>
<comment type="caution">
    <text evidence="1">The sequence shown here is derived from an EMBL/GenBank/DDBJ whole genome shotgun (WGS) entry which is preliminary data.</text>
</comment>
<evidence type="ECO:0000313" key="1">
    <source>
        <dbReference type="EMBL" id="HHS52038.1"/>
    </source>
</evidence>
<organism evidence="1">
    <name type="scientific">candidate division WOR-3 bacterium</name>
    <dbReference type="NCBI Taxonomy" id="2052148"/>
    <lineage>
        <taxon>Bacteria</taxon>
        <taxon>Bacteria division WOR-3</taxon>
    </lineage>
</organism>
<dbReference type="AlphaFoldDB" id="A0A7C6EA76"/>
<accession>A0A7C6EA76</accession>